<evidence type="ECO:0000259" key="4">
    <source>
        <dbReference type="PROSITE" id="PS50003"/>
    </source>
</evidence>
<feature type="region of interest" description="Disordered" evidence="3">
    <location>
        <begin position="384"/>
        <end position="410"/>
    </location>
</feature>
<gene>
    <name evidence="5" type="ORF">GBAR_LOCUS6272</name>
</gene>
<keyword evidence="5" id="KW-0418">Kinase</keyword>
<evidence type="ECO:0000256" key="3">
    <source>
        <dbReference type="SAM" id="MobiDB-lite"/>
    </source>
</evidence>
<dbReference type="SMART" id="SM00233">
    <property type="entry name" value="PH"/>
    <property type="match status" value="1"/>
</dbReference>
<dbReference type="GO" id="GO:0016020">
    <property type="term" value="C:membrane"/>
    <property type="evidence" value="ECO:0007669"/>
    <property type="project" value="UniProtKB-SubCell"/>
</dbReference>
<dbReference type="Gene3D" id="2.30.29.30">
    <property type="entry name" value="Pleckstrin-homology domain (PH domain)/Phosphotyrosine-binding domain (PTB)"/>
    <property type="match status" value="1"/>
</dbReference>
<dbReference type="SUPFAM" id="SSF50729">
    <property type="entry name" value="PH domain-like"/>
    <property type="match status" value="1"/>
</dbReference>
<evidence type="ECO:0000313" key="6">
    <source>
        <dbReference type="Proteomes" id="UP001174909"/>
    </source>
</evidence>
<comment type="caution">
    <text evidence="5">The sequence shown here is derived from an EMBL/GenBank/DDBJ whole genome shotgun (WGS) entry which is preliminary data.</text>
</comment>
<keyword evidence="2" id="KW-0472">Membrane</keyword>
<evidence type="ECO:0000256" key="2">
    <source>
        <dbReference type="ARBA" id="ARBA00023136"/>
    </source>
</evidence>
<dbReference type="PANTHER" id="PTHR14309">
    <property type="entry name" value="EXPRESSED PROTEIN"/>
    <property type="match status" value="1"/>
</dbReference>
<dbReference type="GO" id="GO:0016301">
    <property type="term" value="F:kinase activity"/>
    <property type="evidence" value="ECO:0007669"/>
    <property type="project" value="UniProtKB-KW"/>
</dbReference>
<comment type="subcellular location">
    <subcellularLocation>
        <location evidence="1">Membrane</location>
    </subcellularLocation>
</comment>
<dbReference type="Proteomes" id="UP001174909">
    <property type="component" value="Unassembled WGS sequence"/>
</dbReference>
<dbReference type="InterPro" id="IPR011993">
    <property type="entry name" value="PH-like_dom_sf"/>
</dbReference>
<dbReference type="AlphaFoldDB" id="A0AA35RDN9"/>
<dbReference type="EMBL" id="CASHTH010000942">
    <property type="protein sequence ID" value="CAI8009304.1"/>
    <property type="molecule type" value="Genomic_DNA"/>
</dbReference>
<dbReference type="PROSITE" id="PS50003">
    <property type="entry name" value="PH_DOMAIN"/>
    <property type="match status" value="1"/>
</dbReference>
<keyword evidence="5" id="KW-0808">Transferase</keyword>
<dbReference type="InterPro" id="IPR001849">
    <property type="entry name" value="PH_domain"/>
</dbReference>
<reference evidence="5" key="1">
    <citation type="submission" date="2023-03" db="EMBL/GenBank/DDBJ databases">
        <authorList>
            <person name="Steffen K."/>
            <person name="Cardenas P."/>
        </authorList>
    </citation>
    <scope>NUCLEOTIDE SEQUENCE</scope>
</reference>
<keyword evidence="6" id="KW-1185">Reference proteome</keyword>
<feature type="compositionally biased region" description="Low complexity" evidence="3">
    <location>
        <begin position="393"/>
        <end position="410"/>
    </location>
</feature>
<sequence>MATPAEIETTTEIKSGYLVKQGACFTNCYICTIVQQVQIYFAGGKYRNWKKRYFVLSGTTVQYYVNKGDAVAKGQIDLSAGRGVRKRHQCSLEWPKDAKNGLCFGLSTEGRTYYLCGTDKSDIADWMEKLQKEIQKVGKPTDDWKNDPEGIPEGAVSKAVRGATKLATQLSKKVIKDTGVVDEQTAGAISSAADAVENQAEAGRDATITDRLKMAAGDTAGIVGDNVDNEIVKTAANVAQEQAEADEDTSLQQRLLMGAGTTLEGASEMTDNEIASGVLTTAGGVAKDQAEADEDMSVKQRLVLAGGSALSGASEMVDNEAVAGAMEVGGGVLSDQVEADEDTSLKNRALIAIGSTAEGVADLEQFKHDSGVQKTAGGVSKIAESLQDDGNKSRSISSSSSSSSSSEDEK</sequence>
<organism evidence="5 6">
    <name type="scientific">Geodia barretti</name>
    <name type="common">Barrett's horny sponge</name>
    <dbReference type="NCBI Taxonomy" id="519541"/>
    <lineage>
        <taxon>Eukaryota</taxon>
        <taxon>Metazoa</taxon>
        <taxon>Porifera</taxon>
        <taxon>Demospongiae</taxon>
        <taxon>Heteroscleromorpha</taxon>
        <taxon>Tetractinellida</taxon>
        <taxon>Astrophorina</taxon>
        <taxon>Geodiidae</taxon>
        <taxon>Geodia</taxon>
    </lineage>
</organism>
<protein>
    <submittedName>
        <fullName evidence="5">RAC family serine/threonine-protein kinase homolog</fullName>
    </submittedName>
</protein>
<dbReference type="InterPro" id="IPR039680">
    <property type="entry name" value="PLEKHB1/2"/>
</dbReference>
<feature type="domain" description="PH" evidence="4">
    <location>
        <begin position="11"/>
        <end position="135"/>
    </location>
</feature>
<evidence type="ECO:0000313" key="5">
    <source>
        <dbReference type="EMBL" id="CAI8009304.1"/>
    </source>
</evidence>
<accession>A0AA35RDN9</accession>
<dbReference type="GO" id="GO:0045595">
    <property type="term" value="P:regulation of cell differentiation"/>
    <property type="evidence" value="ECO:0007669"/>
    <property type="project" value="TreeGrafter"/>
</dbReference>
<dbReference type="PANTHER" id="PTHR14309:SF10">
    <property type="entry name" value="PH DOMAIN-CONTAINING PROTEIN"/>
    <property type="match status" value="1"/>
</dbReference>
<dbReference type="Pfam" id="PF00169">
    <property type="entry name" value="PH"/>
    <property type="match status" value="1"/>
</dbReference>
<name>A0AA35RDN9_GEOBA</name>
<proteinExistence type="predicted"/>
<evidence type="ECO:0000256" key="1">
    <source>
        <dbReference type="ARBA" id="ARBA00004370"/>
    </source>
</evidence>